<dbReference type="NCBIfam" id="TIGR02743">
    <property type="entry name" value="TraW"/>
    <property type="match status" value="1"/>
</dbReference>
<keyword evidence="1" id="KW-0732">Signal</keyword>
<evidence type="ECO:0000256" key="1">
    <source>
        <dbReference type="SAM" id="SignalP"/>
    </source>
</evidence>
<protein>
    <submittedName>
        <fullName evidence="2">Type-F conjugative transfer system protein TraW</fullName>
    </submittedName>
</protein>
<reference evidence="2 3" key="1">
    <citation type="journal article" date="2019" name="Int. J. Syst. Evol. Microbiol.">
        <title>The Draft Whole-Genome Sequence of the Antibiotic Producer Empedobacter haloabium ATCC 31962 Provides Indications for Its Taxonomic Reclassification.</title>
        <authorList>
            <person name="Miess H."/>
            <person name="Arlt P."/>
            <person name="Apel A.K."/>
            <person name="Weber T."/>
            <person name="Nieselt K."/>
            <person name="Hanssen F."/>
            <person name="Czemmel S."/>
            <person name="Nahnsen S."/>
            <person name="Gross H."/>
        </authorList>
    </citation>
    <scope>NUCLEOTIDE SEQUENCE [LARGE SCALE GENOMIC DNA]</scope>
    <source>
        <strain evidence="2 3">ATCC 31962</strain>
    </source>
</reference>
<accession>A0ABZ1UST5</accession>
<proteinExistence type="predicted"/>
<evidence type="ECO:0000313" key="2">
    <source>
        <dbReference type="EMBL" id="WUR15389.1"/>
    </source>
</evidence>
<dbReference type="EMBL" id="CP136508">
    <property type="protein sequence ID" value="WUR15389.1"/>
    <property type="molecule type" value="Genomic_DNA"/>
</dbReference>
<sequence length="220" mass="24139">MTFTGTVLPPPGAQILIAALASAVITLPSAAASASTQPLGPTYPVIEQDLLVMIESRLKAKDATGEIARLFNEAGARARSSVNDPPPVPGLVACVQPRTFFFDPSVVLSQDVRDHAGRLLFARGTRKNPLDLVSMRRPLLFFDARDIRQRDIARLMLQQPIPPKVVLVGGSYVELMREWRIPVFYDQRGLLSRQLGLKQVPALVAQDGSRLRIEELKVVP</sequence>
<organism evidence="2 3">
    <name type="scientific">[Empedobacter] haloabium</name>
    <dbReference type="NCBI Taxonomy" id="592317"/>
    <lineage>
        <taxon>Bacteria</taxon>
        <taxon>Pseudomonadati</taxon>
        <taxon>Pseudomonadota</taxon>
        <taxon>Betaproteobacteria</taxon>
        <taxon>Burkholderiales</taxon>
        <taxon>Oxalobacteraceae</taxon>
        <taxon>Telluria group</taxon>
        <taxon>Telluria group incertae sedis</taxon>
    </lineage>
</organism>
<gene>
    <name evidence="2" type="primary">traW</name>
    <name evidence="2" type="ORF">E7V67_009890</name>
</gene>
<feature type="signal peptide" evidence="1">
    <location>
        <begin position="1"/>
        <end position="34"/>
    </location>
</feature>
<feature type="chain" id="PRO_5046999798" evidence="1">
    <location>
        <begin position="35"/>
        <end position="220"/>
    </location>
</feature>
<evidence type="ECO:0000313" key="3">
    <source>
        <dbReference type="Proteomes" id="UP000321323"/>
    </source>
</evidence>
<dbReference type="Proteomes" id="UP000321323">
    <property type="component" value="Chromosome"/>
</dbReference>
<name>A0ABZ1UST5_9BURK</name>
<dbReference type="InterPro" id="IPR014114">
    <property type="entry name" value="TraW"/>
</dbReference>
<keyword evidence="3" id="KW-1185">Reference proteome</keyword>